<name>A0A1J7JM47_9PEZI</name>
<dbReference type="Gene3D" id="2.160.20.20">
    <property type="match status" value="1"/>
</dbReference>
<sequence length="441" mass="46630">MKGHSITDALVLAFVCSAAARPQATADTLPMLTADYRYIHASSSDLDSHRNYQLHAGNSCGFLLDYETVLSLLDSNISKPAYTGNAQLTPIYGSAAVCVANQSTFDFIHGSISTSGDRQVGVWVYGPNATAHVTDVLIENKNSDIAFGLVAEEEAVLRADLVNYSSDSRGTCAFVADGGEITIHDSIARSRAEESSIFCSLGGGDALGQIHSQEVVAISEKGPAVVLSGNTELAAFTNTTFSAGGPAAIISTRVGSGVLQDTVLRVTTSQITSTNPTSPVLLFTLKDIDAIFYRTDLVPSQSNILLHTACSSAAQAGDCRPFQATVLMAESSIVGDIQAWDPAYLFWELSSYTTWTGAVASNTTTGVYGTAPVDVYIDDTSSWHVTKESWVQVLESARGDLSNIVAVEPGVVVHYNASALANEYLEGRTVELQGGGLARPY</sequence>
<evidence type="ECO:0000256" key="1">
    <source>
        <dbReference type="SAM" id="SignalP"/>
    </source>
</evidence>
<proteinExistence type="predicted"/>
<evidence type="ECO:0000313" key="3">
    <source>
        <dbReference type="Proteomes" id="UP000182658"/>
    </source>
</evidence>
<keyword evidence="3" id="KW-1185">Reference proteome</keyword>
<gene>
    <name evidence="2" type="ORF">CONLIGDRAFT_668822</name>
</gene>
<evidence type="ECO:0000313" key="2">
    <source>
        <dbReference type="EMBL" id="OIW30944.1"/>
    </source>
</evidence>
<dbReference type="EMBL" id="KV875096">
    <property type="protein sequence ID" value="OIW30944.1"/>
    <property type="molecule type" value="Genomic_DNA"/>
</dbReference>
<dbReference type="InterPro" id="IPR012332">
    <property type="entry name" value="Autotransporter_pectin_lyase_C"/>
</dbReference>
<dbReference type="InParanoid" id="A0A1J7JM47"/>
<feature type="chain" id="PRO_5013335191" description="Pectin lyase-like protein" evidence="1">
    <location>
        <begin position="27"/>
        <end position="441"/>
    </location>
</feature>
<keyword evidence="1" id="KW-0732">Signal</keyword>
<accession>A0A1J7JM47</accession>
<dbReference type="OrthoDB" id="10018600at2759"/>
<dbReference type="Proteomes" id="UP000182658">
    <property type="component" value="Unassembled WGS sequence"/>
</dbReference>
<evidence type="ECO:0008006" key="4">
    <source>
        <dbReference type="Google" id="ProtNLM"/>
    </source>
</evidence>
<dbReference type="STRING" id="1408157.A0A1J7JM47"/>
<protein>
    <recommendedName>
        <fullName evidence="4">Pectin lyase-like protein</fullName>
    </recommendedName>
</protein>
<reference evidence="2 3" key="1">
    <citation type="submission" date="2016-10" db="EMBL/GenBank/DDBJ databases">
        <title>Draft genome sequence of Coniochaeta ligniaria NRRL30616, a lignocellulolytic fungus for bioabatement of inhibitors in plant biomass hydrolysates.</title>
        <authorList>
            <consortium name="DOE Joint Genome Institute"/>
            <person name="Jimenez D.J."/>
            <person name="Hector R.E."/>
            <person name="Riley R."/>
            <person name="Sun H."/>
            <person name="Grigoriev I.V."/>
            <person name="Van Elsas J.D."/>
            <person name="Nichols N.N."/>
        </authorList>
    </citation>
    <scope>NUCLEOTIDE SEQUENCE [LARGE SCALE GENOMIC DNA]</scope>
    <source>
        <strain evidence="2 3">NRRL 30616</strain>
    </source>
</reference>
<organism evidence="2 3">
    <name type="scientific">Coniochaeta ligniaria NRRL 30616</name>
    <dbReference type="NCBI Taxonomy" id="1408157"/>
    <lineage>
        <taxon>Eukaryota</taxon>
        <taxon>Fungi</taxon>
        <taxon>Dikarya</taxon>
        <taxon>Ascomycota</taxon>
        <taxon>Pezizomycotina</taxon>
        <taxon>Sordariomycetes</taxon>
        <taxon>Sordariomycetidae</taxon>
        <taxon>Coniochaetales</taxon>
        <taxon>Coniochaetaceae</taxon>
        <taxon>Coniochaeta</taxon>
    </lineage>
</organism>
<feature type="signal peptide" evidence="1">
    <location>
        <begin position="1"/>
        <end position="26"/>
    </location>
</feature>
<dbReference type="AlphaFoldDB" id="A0A1J7JM47"/>